<dbReference type="Gene3D" id="3.40.850.10">
    <property type="entry name" value="Kinesin motor domain"/>
    <property type="match status" value="1"/>
</dbReference>
<dbReference type="InterPro" id="IPR036961">
    <property type="entry name" value="Kinesin_motor_dom_sf"/>
</dbReference>
<accession>E1ZMF6</accession>
<organism evidence="11">
    <name type="scientific">Chlorella variabilis</name>
    <name type="common">Green alga</name>
    <dbReference type="NCBI Taxonomy" id="554065"/>
    <lineage>
        <taxon>Eukaryota</taxon>
        <taxon>Viridiplantae</taxon>
        <taxon>Chlorophyta</taxon>
        <taxon>core chlorophytes</taxon>
        <taxon>Trebouxiophyceae</taxon>
        <taxon>Chlorellales</taxon>
        <taxon>Chlorellaceae</taxon>
        <taxon>Chlorella clade</taxon>
        <taxon>Chlorella</taxon>
    </lineage>
</organism>
<dbReference type="SMART" id="SM00129">
    <property type="entry name" value="KISc"/>
    <property type="match status" value="1"/>
</dbReference>
<comment type="caution">
    <text evidence="6">Lacks conserved residue(s) required for the propagation of feature annotation.</text>
</comment>
<dbReference type="PANTHER" id="PTHR47968:SF36">
    <property type="entry name" value="KINESIN HEAVY CHAIN ISOFORM X1"/>
    <property type="match status" value="1"/>
</dbReference>
<evidence type="ECO:0000256" key="7">
    <source>
        <dbReference type="RuleBase" id="RU000394"/>
    </source>
</evidence>
<dbReference type="InterPro" id="IPR043129">
    <property type="entry name" value="ATPase_NBD"/>
</dbReference>
<dbReference type="RefSeq" id="XP_005845204.1">
    <property type="nucleotide sequence ID" value="XM_005845142.1"/>
</dbReference>
<dbReference type="PROSITE" id="PS00411">
    <property type="entry name" value="KINESIN_MOTOR_1"/>
    <property type="match status" value="1"/>
</dbReference>
<dbReference type="GO" id="GO:0008017">
    <property type="term" value="F:microtubule binding"/>
    <property type="evidence" value="ECO:0007669"/>
    <property type="project" value="InterPro"/>
</dbReference>
<evidence type="ECO:0000256" key="1">
    <source>
        <dbReference type="ARBA" id="ARBA00022701"/>
    </source>
</evidence>
<dbReference type="eggNOG" id="KOG4280">
    <property type="taxonomic scope" value="Eukaryota"/>
</dbReference>
<keyword evidence="5 7" id="KW-0505">Motor protein</keyword>
<feature type="domain" description="Kinesin motor" evidence="9">
    <location>
        <begin position="387"/>
        <end position="575"/>
    </location>
</feature>
<dbReference type="FunFam" id="3.90.640.10:FF:000003">
    <property type="entry name" value="Molecular chaperone DnaK"/>
    <property type="match status" value="1"/>
</dbReference>
<evidence type="ECO:0000256" key="6">
    <source>
        <dbReference type="PROSITE-ProRule" id="PRU00283"/>
    </source>
</evidence>
<dbReference type="InterPro" id="IPR001752">
    <property type="entry name" value="Kinesin_motor_dom"/>
</dbReference>
<dbReference type="SUPFAM" id="SSF53067">
    <property type="entry name" value="Actin-like ATPase domain"/>
    <property type="match status" value="2"/>
</dbReference>
<dbReference type="Pfam" id="PF00012">
    <property type="entry name" value="HSP70"/>
    <property type="match status" value="2"/>
</dbReference>
<comment type="similarity">
    <text evidence="6 7">Belongs to the TRAFAC class myosin-kinesin ATPase superfamily. Kinesin family.</text>
</comment>
<dbReference type="InterPro" id="IPR027640">
    <property type="entry name" value="Kinesin-like_fam"/>
</dbReference>
<dbReference type="SUPFAM" id="SSF52540">
    <property type="entry name" value="P-loop containing nucleoside triphosphate hydrolases"/>
    <property type="match status" value="1"/>
</dbReference>
<reference evidence="10 11" key="1">
    <citation type="journal article" date="2010" name="Plant Cell">
        <title>The Chlorella variabilis NC64A genome reveals adaptation to photosymbiosis, coevolution with viruses, and cryptic sex.</title>
        <authorList>
            <person name="Blanc G."/>
            <person name="Duncan G."/>
            <person name="Agarkova I."/>
            <person name="Borodovsky M."/>
            <person name="Gurnon J."/>
            <person name="Kuo A."/>
            <person name="Lindquist E."/>
            <person name="Lucas S."/>
            <person name="Pangilinan J."/>
            <person name="Polle J."/>
            <person name="Salamov A."/>
            <person name="Terry A."/>
            <person name="Yamada T."/>
            <person name="Dunigan D.D."/>
            <person name="Grigoriev I.V."/>
            <person name="Claverie J.M."/>
            <person name="Van Etten J.L."/>
        </authorList>
    </citation>
    <scope>NUCLEOTIDE SEQUENCE [LARGE SCALE GENOMIC DNA]</scope>
    <source>
        <strain evidence="10 11">NC64A</strain>
    </source>
</reference>
<evidence type="ECO:0000313" key="11">
    <source>
        <dbReference type="Proteomes" id="UP000008141"/>
    </source>
</evidence>
<dbReference type="Proteomes" id="UP000008141">
    <property type="component" value="Unassembled WGS sequence"/>
</dbReference>
<evidence type="ECO:0000256" key="2">
    <source>
        <dbReference type="ARBA" id="ARBA00022741"/>
    </source>
</evidence>
<dbReference type="PANTHER" id="PTHR47968">
    <property type="entry name" value="CENTROMERE PROTEIN E"/>
    <property type="match status" value="1"/>
</dbReference>
<evidence type="ECO:0000259" key="9">
    <source>
        <dbReference type="PROSITE" id="PS50067"/>
    </source>
</evidence>
<evidence type="ECO:0000256" key="4">
    <source>
        <dbReference type="ARBA" id="ARBA00023054"/>
    </source>
</evidence>
<dbReference type="STRING" id="554065.E1ZMF6"/>
<protein>
    <recommendedName>
        <fullName evidence="7">Kinesin-like protein</fullName>
    </recommendedName>
</protein>
<dbReference type="eggNOG" id="KOG0102">
    <property type="taxonomic scope" value="Eukaryota"/>
</dbReference>
<dbReference type="GO" id="GO:0005874">
    <property type="term" value="C:microtubule"/>
    <property type="evidence" value="ECO:0007669"/>
    <property type="project" value="UniProtKB-KW"/>
</dbReference>
<evidence type="ECO:0000313" key="10">
    <source>
        <dbReference type="EMBL" id="EFN53102.1"/>
    </source>
</evidence>
<proteinExistence type="inferred from homology"/>
<dbReference type="KEGG" id="cvr:CHLNCDRAFT_137436"/>
<dbReference type="OrthoDB" id="3176171at2759"/>
<keyword evidence="1 7" id="KW-0493">Microtubule</keyword>
<evidence type="ECO:0000256" key="3">
    <source>
        <dbReference type="ARBA" id="ARBA00022840"/>
    </source>
</evidence>
<dbReference type="Gene3D" id="3.30.420.40">
    <property type="match status" value="3"/>
</dbReference>
<keyword evidence="3 7" id="KW-0067">ATP-binding</keyword>
<sequence>MRQLDQGRRALLRYLLQDLQFRGRDVLLPVGCSDFDEWLLDALIVERLLKQLKTLISGDATPSAVAAAADAAVAAKQDCHLPQLRLKSLQASPGLLADLRASLELNETELQRITLLVGQHGITSLASLEMYIRLLQVTVWHPLQITPDVHNAVFAWVHFRQMVPYKIVRAADGDAWVEAGGQRYSPSQMGAFVLMKMKETAERYLGRPDAGRIAGLEVLHIINEPTAAALCYGSDKKEGLVAVYDLGTFDISNVEISGGVFDVKATNGNTFLGSEQHPAAAHGGIDLTKDKLAVQRLREAAEKAKCELSSMRQTDGNLPFITADASGAKHLQMNIARWVLVPVGVASAELRSKFEQLVESLLDRTVHEMVRDIFKNEPNRSMNPDEDLLRSESENLQIRENEGGVFVSGVHQQEVQNITQCLHLLHLGDRNRPTAFTALNAHSSRSHAVIMLTVIKRRSVSGTGEAKIQRVKVGKLFLVDLAGSERLKKSKSTGLRASEGKSINLSLTTLGMCINARADPAATHVPFRDSKLTRLLQDFLGGNAKTSLLVVACDAAEHVDETLQSLQFGLRAMCVRTQAVVNERVNYHTLHDEMIAALETQDRKSSLLEASLLEKNAQLEAVQAQLQQEQQEAVRKVEQLQREREMLEEEQRR</sequence>
<evidence type="ECO:0000256" key="5">
    <source>
        <dbReference type="ARBA" id="ARBA00023175"/>
    </source>
</evidence>
<dbReference type="InterPro" id="IPR013126">
    <property type="entry name" value="Hsp_70_fam"/>
</dbReference>
<dbReference type="GO" id="GO:0005524">
    <property type="term" value="F:ATP binding"/>
    <property type="evidence" value="ECO:0007669"/>
    <property type="project" value="UniProtKB-KW"/>
</dbReference>
<dbReference type="InterPro" id="IPR027417">
    <property type="entry name" value="P-loop_NTPase"/>
</dbReference>
<feature type="coiled-coil region" evidence="8">
    <location>
        <begin position="609"/>
        <end position="653"/>
    </location>
</feature>
<keyword evidence="4 8" id="KW-0175">Coiled coil</keyword>
<dbReference type="InterPro" id="IPR019821">
    <property type="entry name" value="Kinesin_motor_CS"/>
</dbReference>
<dbReference type="Pfam" id="PF00225">
    <property type="entry name" value="Kinesin"/>
    <property type="match status" value="1"/>
</dbReference>
<evidence type="ECO:0000256" key="8">
    <source>
        <dbReference type="SAM" id="Coils"/>
    </source>
</evidence>
<dbReference type="InParanoid" id="E1ZMF6"/>
<feature type="coiled-coil region" evidence="8">
    <location>
        <begin position="287"/>
        <end position="314"/>
    </location>
</feature>
<dbReference type="EMBL" id="GL433853">
    <property type="protein sequence ID" value="EFN53102.1"/>
    <property type="molecule type" value="Genomic_DNA"/>
</dbReference>
<dbReference type="GO" id="GO:0003777">
    <property type="term" value="F:microtubule motor activity"/>
    <property type="evidence" value="ECO:0007669"/>
    <property type="project" value="InterPro"/>
</dbReference>
<keyword evidence="2 7" id="KW-0547">Nucleotide-binding</keyword>
<dbReference type="GO" id="GO:0140662">
    <property type="term" value="F:ATP-dependent protein folding chaperone"/>
    <property type="evidence" value="ECO:0007669"/>
    <property type="project" value="InterPro"/>
</dbReference>
<gene>
    <name evidence="10" type="ORF">CHLNCDRAFT_137436</name>
</gene>
<dbReference type="GO" id="GO:0007018">
    <property type="term" value="P:microtubule-based movement"/>
    <property type="evidence" value="ECO:0007669"/>
    <property type="project" value="InterPro"/>
</dbReference>
<dbReference type="Gene3D" id="3.90.640.10">
    <property type="entry name" value="Actin, Chain A, domain 4"/>
    <property type="match status" value="1"/>
</dbReference>
<dbReference type="PRINTS" id="PR00380">
    <property type="entry name" value="KINESINHEAVY"/>
</dbReference>
<dbReference type="GeneID" id="17352427"/>
<keyword evidence="11" id="KW-1185">Reference proteome</keyword>
<dbReference type="PROSITE" id="PS50067">
    <property type="entry name" value="KINESIN_MOTOR_2"/>
    <property type="match status" value="1"/>
</dbReference>
<dbReference type="Gene3D" id="3.30.30.30">
    <property type="match status" value="1"/>
</dbReference>
<dbReference type="AlphaFoldDB" id="E1ZMF6"/>
<name>E1ZMF6_CHLVA</name>